<evidence type="ECO:0000313" key="3">
    <source>
        <dbReference type="EMBL" id="CAD7703472.1"/>
    </source>
</evidence>
<feature type="domain" description="Ricin B lectin" evidence="2">
    <location>
        <begin position="35"/>
        <end position="165"/>
    </location>
</feature>
<dbReference type="PROSITE" id="PS50231">
    <property type="entry name" value="RICIN_B_LECTIN"/>
    <property type="match status" value="1"/>
</dbReference>
<dbReference type="AlphaFoldDB" id="A0A8S1JH12"/>
<dbReference type="SMART" id="SM00458">
    <property type="entry name" value="RICIN"/>
    <property type="match status" value="1"/>
</dbReference>
<dbReference type="InterPro" id="IPR000772">
    <property type="entry name" value="Ricin_B_lectin"/>
</dbReference>
<dbReference type="CDD" id="cd00161">
    <property type="entry name" value="beta-trefoil_Ricin-like"/>
    <property type="match status" value="1"/>
</dbReference>
<evidence type="ECO:0000259" key="2">
    <source>
        <dbReference type="SMART" id="SM00458"/>
    </source>
</evidence>
<dbReference type="Gene3D" id="2.80.10.50">
    <property type="match status" value="1"/>
</dbReference>
<keyword evidence="1" id="KW-0732">Signal</keyword>
<proteinExistence type="predicted"/>
<dbReference type="EMBL" id="CAJHUC010002250">
    <property type="protein sequence ID" value="CAD7703472.1"/>
    <property type="molecule type" value="Genomic_DNA"/>
</dbReference>
<evidence type="ECO:0000256" key="1">
    <source>
        <dbReference type="SAM" id="SignalP"/>
    </source>
</evidence>
<dbReference type="SUPFAM" id="SSF50370">
    <property type="entry name" value="Ricin B-like lectins"/>
    <property type="match status" value="1"/>
</dbReference>
<feature type="signal peptide" evidence="1">
    <location>
        <begin position="1"/>
        <end position="22"/>
    </location>
</feature>
<sequence length="172" mass="18697">MATPRACLPIVLALLLPLAASAANLTALGDDVLYFTIKAGYNPDYTERCMDAGDDDNVILKPCSGDAVSQLWYISGDTIVNYNSGKCLDVCKGLSCYNFFKGATQVIVYECNDGDNQKWSSDAAALVSAYNDDCLEMCDSSRCDPMYNAITDACDQDDNQQWGFNLADAPEF</sequence>
<reference evidence="3" key="1">
    <citation type="submission" date="2020-12" db="EMBL/GenBank/DDBJ databases">
        <authorList>
            <person name="Iha C."/>
        </authorList>
    </citation>
    <scope>NUCLEOTIDE SEQUENCE</scope>
</reference>
<comment type="caution">
    <text evidence="3">The sequence shown here is derived from an EMBL/GenBank/DDBJ whole genome shotgun (WGS) entry which is preliminary data.</text>
</comment>
<accession>A0A8S1JH12</accession>
<dbReference type="Proteomes" id="UP000708148">
    <property type="component" value="Unassembled WGS sequence"/>
</dbReference>
<keyword evidence="4" id="KW-1185">Reference proteome</keyword>
<dbReference type="Pfam" id="PF00652">
    <property type="entry name" value="Ricin_B_lectin"/>
    <property type="match status" value="2"/>
</dbReference>
<dbReference type="OrthoDB" id="2116522at2759"/>
<organism evidence="3 4">
    <name type="scientific">Ostreobium quekettii</name>
    <dbReference type="NCBI Taxonomy" id="121088"/>
    <lineage>
        <taxon>Eukaryota</taxon>
        <taxon>Viridiplantae</taxon>
        <taxon>Chlorophyta</taxon>
        <taxon>core chlorophytes</taxon>
        <taxon>Ulvophyceae</taxon>
        <taxon>TCBD clade</taxon>
        <taxon>Bryopsidales</taxon>
        <taxon>Ostreobineae</taxon>
        <taxon>Ostreobiaceae</taxon>
        <taxon>Ostreobium</taxon>
    </lineage>
</organism>
<feature type="chain" id="PRO_5035861273" description="Ricin B lectin domain-containing protein" evidence="1">
    <location>
        <begin position="23"/>
        <end position="172"/>
    </location>
</feature>
<gene>
    <name evidence="3" type="ORF">OSTQU699_LOCUS8829</name>
</gene>
<name>A0A8S1JH12_9CHLO</name>
<dbReference type="InterPro" id="IPR035992">
    <property type="entry name" value="Ricin_B-like_lectins"/>
</dbReference>
<evidence type="ECO:0000313" key="4">
    <source>
        <dbReference type="Proteomes" id="UP000708148"/>
    </source>
</evidence>
<protein>
    <recommendedName>
        <fullName evidence="2">Ricin B lectin domain-containing protein</fullName>
    </recommendedName>
</protein>